<protein>
    <submittedName>
        <fullName evidence="2">Uncharacterized protein</fullName>
    </submittedName>
</protein>
<evidence type="ECO:0000256" key="1">
    <source>
        <dbReference type="SAM" id="MobiDB-lite"/>
    </source>
</evidence>
<evidence type="ECO:0000313" key="3">
    <source>
        <dbReference type="Proteomes" id="UP001218218"/>
    </source>
</evidence>
<accession>A0AAD6ZV55</accession>
<gene>
    <name evidence="2" type="ORF">DFH08DRAFT_875482</name>
</gene>
<feature type="compositionally biased region" description="Polar residues" evidence="1">
    <location>
        <begin position="37"/>
        <end position="53"/>
    </location>
</feature>
<dbReference type="AlphaFoldDB" id="A0AAD6ZV55"/>
<proteinExistence type="predicted"/>
<dbReference type="Proteomes" id="UP001218218">
    <property type="component" value="Unassembled WGS sequence"/>
</dbReference>
<reference evidence="2" key="1">
    <citation type="submission" date="2023-03" db="EMBL/GenBank/DDBJ databases">
        <title>Massive genome expansion in bonnet fungi (Mycena s.s.) driven by repeated elements and novel gene families across ecological guilds.</title>
        <authorList>
            <consortium name="Lawrence Berkeley National Laboratory"/>
            <person name="Harder C.B."/>
            <person name="Miyauchi S."/>
            <person name="Viragh M."/>
            <person name="Kuo A."/>
            <person name="Thoen E."/>
            <person name="Andreopoulos B."/>
            <person name="Lu D."/>
            <person name="Skrede I."/>
            <person name="Drula E."/>
            <person name="Henrissat B."/>
            <person name="Morin E."/>
            <person name="Kohler A."/>
            <person name="Barry K."/>
            <person name="LaButti K."/>
            <person name="Morin E."/>
            <person name="Salamov A."/>
            <person name="Lipzen A."/>
            <person name="Mereny Z."/>
            <person name="Hegedus B."/>
            <person name="Baldrian P."/>
            <person name="Stursova M."/>
            <person name="Weitz H."/>
            <person name="Taylor A."/>
            <person name="Grigoriev I.V."/>
            <person name="Nagy L.G."/>
            <person name="Martin F."/>
            <person name="Kauserud H."/>
        </authorList>
    </citation>
    <scope>NUCLEOTIDE SEQUENCE</scope>
    <source>
        <strain evidence="2">CBHHK002</strain>
    </source>
</reference>
<keyword evidence="3" id="KW-1185">Reference proteome</keyword>
<feature type="region of interest" description="Disordered" evidence="1">
    <location>
        <begin position="17"/>
        <end position="70"/>
    </location>
</feature>
<dbReference type="EMBL" id="JARIHO010000027">
    <property type="protein sequence ID" value="KAJ7339752.1"/>
    <property type="molecule type" value="Genomic_DNA"/>
</dbReference>
<name>A0AAD6ZV55_9AGAR</name>
<organism evidence="2 3">
    <name type="scientific">Mycena albidolilacea</name>
    <dbReference type="NCBI Taxonomy" id="1033008"/>
    <lineage>
        <taxon>Eukaryota</taxon>
        <taxon>Fungi</taxon>
        <taxon>Dikarya</taxon>
        <taxon>Basidiomycota</taxon>
        <taxon>Agaricomycotina</taxon>
        <taxon>Agaricomycetes</taxon>
        <taxon>Agaricomycetidae</taxon>
        <taxon>Agaricales</taxon>
        <taxon>Marasmiineae</taxon>
        <taxon>Mycenaceae</taxon>
        <taxon>Mycena</taxon>
    </lineage>
</organism>
<evidence type="ECO:0000313" key="2">
    <source>
        <dbReference type="EMBL" id="KAJ7339752.1"/>
    </source>
</evidence>
<feature type="compositionally biased region" description="Low complexity" evidence="1">
    <location>
        <begin position="17"/>
        <end position="26"/>
    </location>
</feature>
<comment type="caution">
    <text evidence="2">The sequence shown here is derived from an EMBL/GenBank/DDBJ whole genome shotgun (WGS) entry which is preliminary data.</text>
</comment>
<sequence length="369" mass="40749">MSASPMSFALLRAFSTVSSSPASFPSKQFVLPPRGSTPKSNPESRTPRSTPKSVSKPRAPRDLSTAKSVSTQPIALSTLNPKLLKRIEFIDLSHKLTVGIPFLDSVEQGPLARIQYQSAQDAGRLPFPPHTQGFLYWDNEDEFQSPLAGSLRFRITDSDDRESFERGRNLTWPSGCDWKIMQAQIAIQKPYAPFLTRLLAEGLTTESRISQCRQVFQGEKRFKARPSITLFNFRQPFYANLATALGLVVVGCGEVGTIALPPVFRGTGRDGKTYCAFESGTALLRFEPSTLPEHAGRRILLLRVMRLLSPCIMNALADRVVPPAEGDLLLGRRQIDGTLKPWAYDVDRNKSAKTTWALGLLWPSEGAAG</sequence>